<protein>
    <recommendedName>
        <fullName evidence="2">Histidine kinase/HSP90-like ATPase domain-containing protein</fullName>
    </recommendedName>
</protein>
<dbReference type="RefSeq" id="WP_070195502.1">
    <property type="nucleotide sequence ID" value="NZ_LJGU01000112.1"/>
</dbReference>
<dbReference type="InterPro" id="IPR036890">
    <property type="entry name" value="HATPase_C_sf"/>
</dbReference>
<dbReference type="CDD" id="cd16936">
    <property type="entry name" value="HATPase_RsbW-like"/>
    <property type="match status" value="1"/>
</dbReference>
<dbReference type="InterPro" id="IPR003594">
    <property type="entry name" value="HATPase_dom"/>
</dbReference>
<keyword evidence="1" id="KW-0418">Kinase</keyword>
<dbReference type="SUPFAM" id="SSF55874">
    <property type="entry name" value="ATPase domain of HSP90 chaperone/DNA topoisomerase II/histidine kinase"/>
    <property type="match status" value="1"/>
</dbReference>
<feature type="domain" description="Histidine kinase/HSP90-like ATPase" evidence="2">
    <location>
        <begin position="38"/>
        <end position="143"/>
    </location>
</feature>
<evidence type="ECO:0000256" key="1">
    <source>
        <dbReference type="ARBA" id="ARBA00022527"/>
    </source>
</evidence>
<organism evidence="3 4">
    <name type="scientific">Streptomyces oceani</name>
    <dbReference type="NCBI Taxonomy" id="1075402"/>
    <lineage>
        <taxon>Bacteria</taxon>
        <taxon>Bacillati</taxon>
        <taxon>Actinomycetota</taxon>
        <taxon>Actinomycetes</taxon>
        <taxon>Kitasatosporales</taxon>
        <taxon>Streptomycetaceae</taxon>
        <taxon>Streptomyces</taxon>
    </lineage>
</organism>
<reference evidence="3 4" key="1">
    <citation type="journal article" date="2016" name="Front. Microbiol.">
        <title>Comparative Genomics Analysis of Streptomyces Species Reveals Their Adaptation to the Marine Environment and Their Diversity at the Genomic Level.</title>
        <authorList>
            <person name="Tian X."/>
            <person name="Zhang Z."/>
            <person name="Yang T."/>
            <person name="Chen M."/>
            <person name="Li J."/>
            <person name="Chen F."/>
            <person name="Yang J."/>
            <person name="Li W."/>
            <person name="Zhang B."/>
            <person name="Zhang Z."/>
            <person name="Wu J."/>
            <person name="Zhang C."/>
            <person name="Long L."/>
            <person name="Xiao J."/>
        </authorList>
    </citation>
    <scope>NUCLEOTIDE SEQUENCE [LARGE SCALE GENOMIC DNA]</scope>
    <source>
        <strain evidence="3 4">SCSIO 02100</strain>
    </source>
</reference>
<dbReference type="GO" id="GO:0004674">
    <property type="term" value="F:protein serine/threonine kinase activity"/>
    <property type="evidence" value="ECO:0007669"/>
    <property type="project" value="UniProtKB-KW"/>
</dbReference>
<dbReference type="STRING" id="1075402.AN216_05780"/>
<dbReference type="EMBL" id="LJGU01000112">
    <property type="protein sequence ID" value="OEV04781.1"/>
    <property type="molecule type" value="Genomic_DNA"/>
</dbReference>
<gene>
    <name evidence="3" type="ORF">AN216_05780</name>
</gene>
<accession>A0A1E7KLU1</accession>
<keyword evidence="1" id="KW-0723">Serine/threonine-protein kinase</keyword>
<evidence type="ECO:0000313" key="4">
    <source>
        <dbReference type="Proteomes" id="UP000176101"/>
    </source>
</evidence>
<keyword evidence="1" id="KW-0808">Transferase</keyword>
<dbReference type="InterPro" id="IPR050267">
    <property type="entry name" value="Anti-sigma-factor_SerPK"/>
</dbReference>
<dbReference type="AlphaFoldDB" id="A0A1E7KLU1"/>
<sequence>MSLRAVPAPAPPSSSVQGWQYSLRLPHHARAPQVGRATVRTVLRAHELHEPTELVDSAELLCSELVTNAYRYAAGEMFLRLRWEPRAAVLRLSVRDMSPEPPTPAGADPYDTSGRGLFLIRRLAIRWGVYDFARTGGGKVVWAELSSPLRPDDTAN</sequence>
<dbReference type="Gene3D" id="3.30.565.10">
    <property type="entry name" value="Histidine kinase-like ATPase, C-terminal domain"/>
    <property type="match status" value="1"/>
</dbReference>
<dbReference type="PANTHER" id="PTHR35526:SF3">
    <property type="entry name" value="ANTI-SIGMA-F FACTOR RSBW"/>
    <property type="match status" value="1"/>
</dbReference>
<comment type="caution">
    <text evidence="3">The sequence shown here is derived from an EMBL/GenBank/DDBJ whole genome shotgun (WGS) entry which is preliminary data.</text>
</comment>
<keyword evidence="4" id="KW-1185">Reference proteome</keyword>
<evidence type="ECO:0000259" key="2">
    <source>
        <dbReference type="Pfam" id="PF13581"/>
    </source>
</evidence>
<proteinExistence type="predicted"/>
<dbReference type="Pfam" id="PF13581">
    <property type="entry name" value="HATPase_c_2"/>
    <property type="match status" value="1"/>
</dbReference>
<dbReference type="PANTHER" id="PTHR35526">
    <property type="entry name" value="ANTI-SIGMA-F FACTOR RSBW-RELATED"/>
    <property type="match status" value="1"/>
</dbReference>
<name>A0A1E7KLU1_9ACTN</name>
<dbReference type="Proteomes" id="UP000176101">
    <property type="component" value="Unassembled WGS sequence"/>
</dbReference>
<evidence type="ECO:0000313" key="3">
    <source>
        <dbReference type="EMBL" id="OEV04781.1"/>
    </source>
</evidence>